<dbReference type="InterPro" id="IPR016195">
    <property type="entry name" value="Pol/histidinol_Pase-like"/>
</dbReference>
<dbReference type="GeneID" id="118268496"/>
<dbReference type="RefSeq" id="XP_050562501.1">
    <property type="nucleotide sequence ID" value="XM_050706544.1"/>
</dbReference>
<evidence type="ECO:0000256" key="3">
    <source>
        <dbReference type="ARBA" id="ARBA00022694"/>
    </source>
</evidence>
<dbReference type="PANTHER" id="PTHR13031:SF0">
    <property type="entry name" value="RIBONUCLEASE P PROTEIN SUBUNIT P30"/>
    <property type="match status" value="1"/>
</dbReference>
<dbReference type="OrthoDB" id="17948at2759"/>
<reference evidence="7 8" key="2">
    <citation type="submission" date="2025-04" db="UniProtKB">
        <authorList>
            <consortium name="RefSeq"/>
        </authorList>
    </citation>
    <scope>IDENTIFICATION</scope>
    <source>
        <tissue evidence="7 8">Whole larval tissue</tissue>
    </source>
</reference>
<name>A0A2H1WQR8_SPOFR</name>
<evidence type="ECO:0000313" key="7">
    <source>
        <dbReference type="RefSeq" id="XP_035438910.1"/>
    </source>
</evidence>
<evidence type="ECO:0000256" key="1">
    <source>
        <dbReference type="ARBA" id="ARBA00004123"/>
    </source>
</evidence>
<dbReference type="GO" id="GO:0008033">
    <property type="term" value="P:tRNA processing"/>
    <property type="evidence" value="ECO:0007669"/>
    <property type="project" value="UniProtKB-KW"/>
</dbReference>
<dbReference type="Proteomes" id="UP000829999">
    <property type="component" value="Chromosome 29"/>
</dbReference>
<organism evidence="5">
    <name type="scientific">Spodoptera frugiperda</name>
    <name type="common">Fall armyworm</name>
    <dbReference type="NCBI Taxonomy" id="7108"/>
    <lineage>
        <taxon>Eukaryota</taxon>
        <taxon>Metazoa</taxon>
        <taxon>Ecdysozoa</taxon>
        <taxon>Arthropoda</taxon>
        <taxon>Hexapoda</taxon>
        <taxon>Insecta</taxon>
        <taxon>Pterygota</taxon>
        <taxon>Neoptera</taxon>
        <taxon>Endopterygota</taxon>
        <taxon>Lepidoptera</taxon>
        <taxon>Glossata</taxon>
        <taxon>Ditrysia</taxon>
        <taxon>Noctuoidea</taxon>
        <taxon>Noctuidae</taxon>
        <taxon>Amphipyrinae</taxon>
        <taxon>Spodoptera</taxon>
    </lineage>
</organism>
<keyword evidence="6" id="KW-1185">Reference proteome</keyword>
<sequence length="260" mass="29673">MANRNWGFCDLFVSKNFEPDKLHLLEKLGFNTIAINTHVEEPSDEPKKKKKKGETRDKKDYVPPPADIVKDPNSKLNILQRVTIEFSDSSISHKLNQSENLKQYDIIAVLPKTLQAFQYACASMDIDIITFEPVCRIPFKISRKLYTQAVDRGIFFEIMYSPAIRDSTCRKNIISTAHIYHAVGKSRNIVVTSGAENYMQVRDVHDVINLGFLLGLNSNESLEVVRNNARRLILKAEARKNGKHYILVDSINDDSKMSED</sequence>
<dbReference type="InterPro" id="IPR002738">
    <property type="entry name" value="RNase_P_p30"/>
</dbReference>
<accession>A0A2H1WQR8</accession>
<dbReference type="Pfam" id="PF01876">
    <property type="entry name" value="RNase_P_p30"/>
    <property type="match status" value="1"/>
</dbReference>
<dbReference type="EMBL" id="ODYU01010323">
    <property type="protein sequence ID" value="SOQ55347.1"/>
    <property type="molecule type" value="Genomic_DNA"/>
</dbReference>
<protein>
    <submittedName>
        <fullName evidence="7 8">Ribonuclease P protein subunit p30</fullName>
    </submittedName>
    <submittedName>
        <fullName evidence="5">SFRICE_017375</fullName>
    </submittedName>
</protein>
<evidence type="ECO:0000256" key="2">
    <source>
        <dbReference type="ARBA" id="ARBA00007331"/>
    </source>
</evidence>
<dbReference type="SUPFAM" id="SSF89550">
    <property type="entry name" value="PHP domain-like"/>
    <property type="match status" value="1"/>
</dbReference>
<reference evidence="5" key="1">
    <citation type="submission" date="2016-07" db="EMBL/GenBank/DDBJ databases">
        <authorList>
            <person name="Bretaudeau A."/>
        </authorList>
    </citation>
    <scope>NUCLEOTIDE SEQUENCE</scope>
    <source>
        <strain evidence="5">Rice</strain>
        <tissue evidence="5">Whole body</tissue>
    </source>
</reference>
<comment type="similarity">
    <text evidence="2">Belongs to the eukaryotic/archaeal RNase P protein component 3 family.</text>
</comment>
<comment type="subcellular location">
    <subcellularLocation>
        <location evidence="1">Nucleus</location>
    </subcellularLocation>
</comment>
<proteinExistence type="inferred from homology"/>
<keyword evidence="3" id="KW-0819">tRNA processing</keyword>
<dbReference type="PANTHER" id="PTHR13031">
    <property type="entry name" value="RIBONUCLEASE P SUBUNIT P30"/>
    <property type="match status" value="1"/>
</dbReference>
<dbReference type="AlphaFoldDB" id="A0A2H1WQR8"/>
<evidence type="ECO:0000313" key="8">
    <source>
        <dbReference type="RefSeq" id="XP_050562501.1"/>
    </source>
</evidence>
<dbReference type="Gene3D" id="3.20.20.140">
    <property type="entry name" value="Metal-dependent hydrolases"/>
    <property type="match status" value="1"/>
</dbReference>
<gene>
    <name evidence="7" type="primary">LOC118268496</name>
    <name evidence="8" type="synonym">LOC126912753</name>
    <name evidence="5" type="ORF">SFRICE_017375</name>
</gene>
<evidence type="ECO:0000256" key="4">
    <source>
        <dbReference type="SAM" id="MobiDB-lite"/>
    </source>
</evidence>
<dbReference type="RefSeq" id="XP_035438910.1">
    <property type="nucleotide sequence ID" value="XM_035583017.2"/>
</dbReference>
<evidence type="ECO:0000313" key="6">
    <source>
        <dbReference type="Proteomes" id="UP000829999"/>
    </source>
</evidence>
<evidence type="ECO:0000313" key="5">
    <source>
        <dbReference type="EMBL" id="SOQ55347.1"/>
    </source>
</evidence>
<dbReference type="GO" id="GO:0003723">
    <property type="term" value="F:RNA binding"/>
    <property type="evidence" value="ECO:0007669"/>
    <property type="project" value="TreeGrafter"/>
</dbReference>
<feature type="region of interest" description="Disordered" evidence="4">
    <location>
        <begin position="39"/>
        <end position="68"/>
    </location>
</feature>
<dbReference type="GO" id="GO:0005655">
    <property type="term" value="C:nucleolar ribonuclease P complex"/>
    <property type="evidence" value="ECO:0007669"/>
    <property type="project" value="TreeGrafter"/>
</dbReference>